<evidence type="ECO:0000259" key="6">
    <source>
        <dbReference type="Pfam" id="PF05182"/>
    </source>
</evidence>
<proteinExistence type="inferred from homology"/>
<feature type="compositionally biased region" description="Low complexity" evidence="5">
    <location>
        <begin position="51"/>
        <end position="62"/>
    </location>
</feature>
<dbReference type="EMBL" id="CAKOFQ010006702">
    <property type="protein sequence ID" value="CAH1962590.1"/>
    <property type="molecule type" value="Genomic_DNA"/>
</dbReference>
<comment type="subcellular location">
    <subcellularLocation>
        <location evidence="1">Nucleus</location>
    </subcellularLocation>
</comment>
<feature type="compositionally biased region" description="Acidic residues" evidence="5">
    <location>
        <begin position="96"/>
        <end position="107"/>
    </location>
</feature>
<reference evidence="7" key="1">
    <citation type="submission" date="2022-03" db="EMBL/GenBank/DDBJ databases">
        <authorList>
            <person name="Sayadi A."/>
        </authorList>
    </citation>
    <scope>NUCLEOTIDE SEQUENCE</scope>
</reference>
<evidence type="ECO:0000256" key="1">
    <source>
        <dbReference type="ARBA" id="ARBA00004123"/>
    </source>
</evidence>
<evidence type="ECO:0000256" key="3">
    <source>
        <dbReference type="ARBA" id="ARBA00022664"/>
    </source>
</evidence>
<keyword evidence="4" id="KW-0539">Nucleus</keyword>
<dbReference type="PANTHER" id="PTHR13484:SF0">
    <property type="entry name" value="PRE-MRNA 3'-END-PROCESSING FACTOR FIP1"/>
    <property type="match status" value="1"/>
</dbReference>
<dbReference type="OrthoDB" id="1917198at2759"/>
<protein>
    <recommendedName>
        <fullName evidence="6">Pre-mRNA polyadenylation factor Fip1 domain-containing protein</fullName>
    </recommendedName>
</protein>
<comment type="caution">
    <text evidence="7">The sequence shown here is derived from an EMBL/GenBank/DDBJ whole genome shotgun (WGS) entry which is preliminary data.</text>
</comment>
<dbReference type="GO" id="GO:0005847">
    <property type="term" value="C:mRNA cleavage and polyadenylation specificity factor complex"/>
    <property type="evidence" value="ECO:0007669"/>
    <property type="project" value="TreeGrafter"/>
</dbReference>
<dbReference type="PANTHER" id="PTHR13484">
    <property type="entry name" value="FIP1-LIKE 1 PROTEIN"/>
    <property type="match status" value="1"/>
</dbReference>
<feature type="region of interest" description="Disordered" evidence="5">
    <location>
        <begin position="1"/>
        <end position="107"/>
    </location>
</feature>
<comment type="similarity">
    <text evidence="2">Belongs to the FIP1 family.</text>
</comment>
<feature type="domain" description="Pre-mRNA polyadenylation factor Fip1" evidence="6">
    <location>
        <begin position="172"/>
        <end position="214"/>
    </location>
</feature>
<dbReference type="InterPro" id="IPR007854">
    <property type="entry name" value="Fip1_dom"/>
</dbReference>
<dbReference type="AlphaFoldDB" id="A0A9P0NX37"/>
<evidence type="ECO:0000256" key="2">
    <source>
        <dbReference type="ARBA" id="ARBA00007459"/>
    </source>
</evidence>
<feature type="compositionally biased region" description="Polar residues" evidence="5">
    <location>
        <begin position="16"/>
        <end position="27"/>
    </location>
</feature>
<evidence type="ECO:0000313" key="8">
    <source>
        <dbReference type="Proteomes" id="UP001152888"/>
    </source>
</evidence>
<name>A0A9P0NX37_ACAOB</name>
<evidence type="ECO:0000256" key="5">
    <source>
        <dbReference type="SAM" id="MobiDB-lite"/>
    </source>
</evidence>
<dbReference type="Pfam" id="PF05182">
    <property type="entry name" value="Fip1"/>
    <property type="match status" value="1"/>
</dbReference>
<evidence type="ECO:0000313" key="7">
    <source>
        <dbReference type="EMBL" id="CAH1962590.1"/>
    </source>
</evidence>
<dbReference type="Proteomes" id="UP001152888">
    <property type="component" value="Unassembled WGS sequence"/>
</dbReference>
<dbReference type="InterPro" id="IPR051187">
    <property type="entry name" value="Pre-mRNA_3'-end_processing_reg"/>
</dbReference>
<sequence length="310" mass="33954">MADDFEDDKWLYGETGENTTEPQPNNEANDEQQPEERQEPTPIPQVNSLSDGPPGVDDGPPGVDDEQLEKGDRQVNGQEVQDGMEDGEVRQNGDDSDKEDLDDDSDDDVNVVIGEIKATAPSYTSLNIKRGGLQTAVGDRSKQIQQQQQQPGKFSVEEFDQVGTINGVPSTEYNLDSLEDKPWRKPGADITDYFNYGFNEDTWRAYCERQKRLRVSESGVGLVPANPTGLPLRGPIPITNDNSKYAGVGGGVVAASAGYVGRLKSGMMHLRCYDDFIGAQRGAMPMTKSDQPKVNAIQVCNIHTTKLCLL</sequence>
<keyword evidence="8" id="KW-1185">Reference proteome</keyword>
<dbReference type="GO" id="GO:0006397">
    <property type="term" value="P:mRNA processing"/>
    <property type="evidence" value="ECO:0007669"/>
    <property type="project" value="UniProtKB-KW"/>
</dbReference>
<gene>
    <name evidence="7" type="ORF">ACAOBT_LOCUS4744</name>
</gene>
<evidence type="ECO:0000256" key="4">
    <source>
        <dbReference type="ARBA" id="ARBA00023242"/>
    </source>
</evidence>
<keyword evidence="3" id="KW-0507">mRNA processing</keyword>
<organism evidence="7 8">
    <name type="scientific">Acanthoscelides obtectus</name>
    <name type="common">Bean weevil</name>
    <name type="synonym">Bruchus obtectus</name>
    <dbReference type="NCBI Taxonomy" id="200917"/>
    <lineage>
        <taxon>Eukaryota</taxon>
        <taxon>Metazoa</taxon>
        <taxon>Ecdysozoa</taxon>
        <taxon>Arthropoda</taxon>
        <taxon>Hexapoda</taxon>
        <taxon>Insecta</taxon>
        <taxon>Pterygota</taxon>
        <taxon>Neoptera</taxon>
        <taxon>Endopterygota</taxon>
        <taxon>Coleoptera</taxon>
        <taxon>Polyphaga</taxon>
        <taxon>Cucujiformia</taxon>
        <taxon>Chrysomeloidea</taxon>
        <taxon>Chrysomelidae</taxon>
        <taxon>Bruchinae</taxon>
        <taxon>Bruchini</taxon>
        <taxon>Acanthoscelides</taxon>
    </lineage>
</organism>
<accession>A0A9P0NX37</accession>